<keyword evidence="1" id="KW-0472">Membrane</keyword>
<name>A5D380_PELTS</name>
<evidence type="ECO:0000313" key="3">
    <source>
        <dbReference type="Proteomes" id="UP000006556"/>
    </source>
</evidence>
<keyword evidence="1" id="KW-1133">Transmembrane helix</keyword>
<proteinExistence type="predicted"/>
<gene>
    <name evidence="2" type="primary">PulG</name>
    <name evidence="2" type="ordered locus">PTH_1138</name>
</gene>
<dbReference type="STRING" id="370438.PTH_1138"/>
<evidence type="ECO:0000313" key="2">
    <source>
        <dbReference type="EMBL" id="BAF59319.1"/>
    </source>
</evidence>
<dbReference type="HOGENOM" id="CLU_2001695_0_0_9"/>
<dbReference type="AlphaFoldDB" id="A5D380"/>
<accession>A5D380</accession>
<dbReference type="EMBL" id="AP009389">
    <property type="protein sequence ID" value="BAF59319.1"/>
    <property type="molecule type" value="Genomic_DNA"/>
</dbReference>
<sequence length="124" mass="13663">MKVKLVSRKGFIFLDLVFSITIFSLVLIPVLNMMLGSTLNSAAAKKTDIAVNLAQMKLEEYRNTGFGELLPVEEKTAFEDHPGFTYTVGLVQDGGISRVVTVTVFFQTASGEKSVALSMERIKR</sequence>
<organism evidence="2 3">
    <name type="scientific">Pelotomaculum thermopropionicum (strain DSM 13744 / JCM 10971 / SI)</name>
    <dbReference type="NCBI Taxonomy" id="370438"/>
    <lineage>
        <taxon>Bacteria</taxon>
        <taxon>Bacillati</taxon>
        <taxon>Bacillota</taxon>
        <taxon>Clostridia</taxon>
        <taxon>Eubacteriales</taxon>
        <taxon>Desulfotomaculaceae</taxon>
        <taxon>Pelotomaculum</taxon>
    </lineage>
</organism>
<keyword evidence="3" id="KW-1185">Reference proteome</keyword>
<feature type="transmembrane region" description="Helical" evidence="1">
    <location>
        <begin position="12"/>
        <end position="35"/>
    </location>
</feature>
<dbReference type="KEGG" id="pth:PTH_1138"/>
<dbReference type="Proteomes" id="UP000006556">
    <property type="component" value="Chromosome"/>
</dbReference>
<evidence type="ECO:0000256" key="1">
    <source>
        <dbReference type="SAM" id="Phobius"/>
    </source>
</evidence>
<keyword evidence="1" id="KW-0812">Transmembrane</keyword>
<protein>
    <submittedName>
        <fullName evidence="2">TypeII secretory pathway, pseudopilin PulG</fullName>
    </submittedName>
</protein>
<reference evidence="3" key="1">
    <citation type="journal article" date="2008" name="Genome Res.">
        <title>The genome of Pelotomaculum thermopropionicum reveals niche-associated evolution in anaerobic microbiota.</title>
        <authorList>
            <person name="Kosaka T."/>
            <person name="Kato S."/>
            <person name="Shimoyama T."/>
            <person name="Ishii S."/>
            <person name="Abe T."/>
            <person name="Watanabe K."/>
        </authorList>
    </citation>
    <scope>NUCLEOTIDE SEQUENCE [LARGE SCALE GENOMIC DNA]</scope>
    <source>
        <strain evidence="3">DSM 13744 / JCM 10971 / SI</strain>
    </source>
</reference>